<dbReference type="AlphaFoldDB" id="A0AAV9HHH4"/>
<feature type="compositionally biased region" description="Low complexity" evidence="1">
    <location>
        <begin position="45"/>
        <end position="62"/>
    </location>
</feature>
<sequence length="177" mass="18810">MTFLKNRRAVALVGTLSLVLLAGWSLVSRLVTEKKQRPSQKDVQTPTSSTNTSSSSSSSYPSQIDISPEPIQVSKQQRLPPNNTSPTDHHQQPEPESEPPLIPWRRPSSALFTFPPRTRTSLSSSVLGRKGSTSSASTSSWGECCGGSEGKVGTAGCPGELVLVGVGGRFVVCGDEE</sequence>
<evidence type="ECO:0000256" key="1">
    <source>
        <dbReference type="SAM" id="MobiDB-lite"/>
    </source>
</evidence>
<feature type="region of interest" description="Disordered" evidence="1">
    <location>
        <begin position="32"/>
        <end position="142"/>
    </location>
</feature>
<proteinExistence type="predicted"/>
<evidence type="ECO:0000313" key="2">
    <source>
        <dbReference type="EMBL" id="KAK4459088.1"/>
    </source>
</evidence>
<evidence type="ECO:0000313" key="3">
    <source>
        <dbReference type="Proteomes" id="UP001321749"/>
    </source>
</evidence>
<dbReference type="Proteomes" id="UP001321749">
    <property type="component" value="Unassembled WGS sequence"/>
</dbReference>
<keyword evidence="3" id="KW-1185">Reference proteome</keyword>
<protein>
    <submittedName>
        <fullName evidence="2">Uncharacterized protein</fullName>
    </submittedName>
</protein>
<comment type="caution">
    <text evidence="2">The sequence shown here is derived from an EMBL/GenBank/DDBJ whole genome shotgun (WGS) entry which is preliminary data.</text>
</comment>
<organism evidence="2 3">
    <name type="scientific">Cladorrhinum samala</name>
    <dbReference type="NCBI Taxonomy" id="585594"/>
    <lineage>
        <taxon>Eukaryota</taxon>
        <taxon>Fungi</taxon>
        <taxon>Dikarya</taxon>
        <taxon>Ascomycota</taxon>
        <taxon>Pezizomycotina</taxon>
        <taxon>Sordariomycetes</taxon>
        <taxon>Sordariomycetidae</taxon>
        <taxon>Sordariales</taxon>
        <taxon>Podosporaceae</taxon>
        <taxon>Cladorrhinum</taxon>
    </lineage>
</organism>
<reference evidence="2" key="2">
    <citation type="submission" date="2023-06" db="EMBL/GenBank/DDBJ databases">
        <authorList>
            <consortium name="Lawrence Berkeley National Laboratory"/>
            <person name="Mondo S.J."/>
            <person name="Hensen N."/>
            <person name="Bonometti L."/>
            <person name="Westerberg I."/>
            <person name="Brannstrom I.O."/>
            <person name="Guillou S."/>
            <person name="Cros-Aarteil S."/>
            <person name="Calhoun S."/>
            <person name="Haridas S."/>
            <person name="Kuo A."/>
            <person name="Pangilinan J."/>
            <person name="Riley R."/>
            <person name="Labutti K."/>
            <person name="Andreopoulos B."/>
            <person name="Lipzen A."/>
            <person name="Chen C."/>
            <person name="Yanf M."/>
            <person name="Daum C."/>
            <person name="Ng V."/>
            <person name="Clum A."/>
            <person name="Steindorff A."/>
            <person name="Ohm R."/>
            <person name="Martin F."/>
            <person name="Silar P."/>
            <person name="Natvig D."/>
            <person name="Lalanne C."/>
            <person name="Gautier V."/>
            <person name="Ament-Velasquez S.L."/>
            <person name="Kruys A."/>
            <person name="Hutchinson M.I."/>
            <person name="Powell A.J."/>
            <person name="Barry K."/>
            <person name="Miller A.N."/>
            <person name="Grigoriev I.V."/>
            <person name="Debuchy R."/>
            <person name="Gladieux P."/>
            <person name="Thoren M.H."/>
            <person name="Johannesson H."/>
        </authorList>
    </citation>
    <scope>NUCLEOTIDE SEQUENCE</scope>
    <source>
        <strain evidence="2">PSN324</strain>
    </source>
</reference>
<gene>
    <name evidence="2" type="ORF">QBC42DRAFT_275152</name>
</gene>
<feature type="compositionally biased region" description="Low complexity" evidence="1">
    <location>
        <begin position="132"/>
        <end position="142"/>
    </location>
</feature>
<reference evidence="2" key="1">
    <citation type="journal article" date="2023" name="Mol. Phylogenet. Evol.">
        <title>Genome-scale phylogeny and comparative genomics of the fungal order Sordariales.</title>
        <authorList>
            <person name="Hensen N."/>
            <person name="Bonometti L."/>
            <person name="Westerberg I."/>
            <person name="Brannstrom I.O."/>
            <person name="Guillou S."/>
            <person name="Cros-Aarteil S."/>
            <person name="Calhoun S."/>
            <person name="Haridas S."/>
            <person name="Kuo A."/>
            <person name="Mondo S."/>
            <person name="Pangilinan J."/>
            <person name="Riley R."/>
            <person name="LaButti K."/>
            <person name="Andreopoulos B."/>
            <person name="Lipzen A."/>
            <person name="Chen C."/>
            <person name="Yan M."/>
            <person name="Daum C."/>
            <person name="Ng V."/>
            <person name="Clum A."/>
            <person name="Steindorff A."/>
            <person name="Ohm R.A."/>
            <person name="Martin F."/>
            <person name="Silar P."/>
            <person name="Natvig D.O."/>
            <person name="Lalanne C."/>
            <person name="Gautier V."/>
            <person name="Ament-Velasquez S.L."/>
            <person name="Kruys A."/>
            <person name="Hutchinson M.I."/>
            <person name="Powell A.J."/>
            <person name="Barry K."/>
            <person name="Miller A.N."/>
            <person name="Grigoriev I.V."/>
            <person name="Debuchy R."/>
            <person name="Gladieux P."/>
            <person name="Hiltunen Thoren M."/>
            <person name="Johannesson H."/>
        </authorList>
    </citation>
    <scope>NUCLEOTIDE SEQUENCE</scope>
    <source>
        <strain evidence="2">PSN324</strain>
    </source>
</reference>
<name>A0AAV9HHH4_9PEZI</name>
<feature type="compositionally biased region" description="Polar residues" evidence="1">
    <location>
        <begin position="73"/>
        <end position="86"/>
    </location>
</feature>
<accession>A0AAV9HHH4</accession>
<dbReference type="EMBL" id="MU865046">
    <property type="protein sequence ID" value="KAK4459088.1"/>
    <property type="molecule type" value="Genomic_DNA"/>
</dbReference>